<accession>A0AA45L5U0</accession>
<dbReference type="AlphaFoldDB" id="A0AA45L5U0"/>
<dbReference type="GO" id="GO:0032259">
    <property type="term" value="P:methylation"/>
    <property type="evidence" value="ECO:0007669"/>
    <property type="project" value="UniProtKB-KW"/>
</dbReference>
<dbReference type="SUPFAM" id="SSF53335">
    <property type="entry name" value="S-adenosyl-L-methionine-dependent methyltransferases"/>
    <property type="match status" value="1"/>
</dbReference>
<dbReference type="GO" id="GO:0008168">
    <property type="term" value="F:methyltransferase activity"/>
    <property type="evidence" value="ECO:0007669"/>
    <property type="project" value="UniProtKB-KW"/>
</dbReference>
<dbReference type="EMBL" id="CP073249">
    <property type="protein sequence ID" value="QUF03837.1"/>
    <property type="molecule type" value="Genomic_DNA"/>
</dbReference>
<dbReference type="Gene3D" id="3.40.50.150">
    <property type="entry name" value="Vaccinia Virus protein VP39"/>
    <property type="match status" value="1"/>
</dbReference>
<sequence>MNTTSPGHPLIAELPDLLPAEHIVRINTPKEDIGSTRSYEWNGWTFRVPPGVFTPGATSRMVHERLLDGRIAVRGLVYAAMGVGLGVEAVAAGVAGAAKVHALDVHAPSVECAAEHFAEFVAAGGELVPGVGDLFDPVPDGERLDVVTFNPPAVSQRVSDDPDVVRNVCEGAVIVTRFFDQLVERDLLAEGGRVYVALSNTADLRAIVSHAVHIGLSPALEHRHDWEDGVVTHVFRFTRAVTA</sequence>
<keyword evidence="1" id="KW-0489">Methyltransferase</keyword>
<dbReference type="Proteomes" id="UP000677152">
    <property type="component" value="Chromosome"/>
</dbReference>
<protein>
    <submittedName>
        <fullName evidence="1">Methyltransferase</fullName>
    </submittedName>
</protein>
<proteinExistence type="predicted"/>
<evidence type="ECO:0000313" key="2">
    <source>
        <dbReference type="Proteomes" id="UP000677152"/>
    </source>
</evidence>
<reference evidence="1" key="1">
    <citation type="submission" date="2021-04" db="EMBL/GenBank/DDBJ databases">
        <title>Genomic sequence of Actinosynnema pretiosum subsp. pretiosum ATCC 31280 (C-14919).</title>
        <authorList>
            <person name="Bai L."/>
            <person name="Wang X."/>
            <person name="Xiao Y."/>
        </authorList>
    </citation>
    <scope>NUCLEOTIDE SEQUENCE</scope>
    <source>
        <strain evidence="1">ATCC 31280</strain>
    </source>
</reference>
<organism evidence="1 2">
    <name type="scientific">Actinosynnema pretiosum subsp. pretiosum</name>
    <dbReference type="NCBI Taxonomy" id="103721"/>
    <lineage>
        <taxon>Bacteria</taxon>
        <taxon>Bacillati</taxon>
        <taxon>Actinomycetota</taxon>
        <taxon>Actinomycetes</taxon>
        <taxon>Pseudonocardiales</taxon>
        <taxon>Pseudonocardiaceae</taxon>
        <taxon>Actinosynnema</taxon>
    </lineage>
</organism>
<gene>
    <name evidence="1" type="ORF">KCV87_31485</name>
</gene>
<name>A0AA45L5U0_9PSEU</name>
<evidence type="ECO:0000313" key="1">
    <source>
        <dbReference type="EMBL" id="QUF03837.1"/>
    </source>
</evidence>
<keyword evidence="1" id="KW-0808">Transferase</keyword>
<dbReference type="InterPro" id="IPR029063">
    <property type="entry name" value="SAM-dependent_MTases_sf"/>
</dbReference>